<evidence type="ECO:0000313" key="19">
    <source>
        <dbReference type="EMBL" id="PHV67492.1"/>
    </source>
</evidence>
<evidence type="ECO:0000256" key="4">
    <source>
        <dbReference type="ARBA" id="ARBA00022763"/>
    </source>
</evidence>
<feature type="binding site" evidence="15">
    <location>
        <position position="995"/>
    </location>
    <ligand>
        <name>Mg(2+)</name>
        <dbReference type="ChEBI" id="CHEBI:18420"/>
    </ligand>
</feature>
<dbReference type="InterPro" id="IPR011335">
    <property type="entry name" value="Restrct_endonuc-II-like"/>
</dbReference>
<dbReference type="PROSITE" id="PS51217">
    <property type="entry name" value="UVRD_HELICASE_CTER"/>
    <property type="match status" value="1"/>
</dbReference>
<dbReference type="GO" id="GO:0003677">
    <property type="term" value="F:DNA binding"/>
    <property type="evidence" value="ECO:0007669"/>
    <property type="project" value="UniProtKB-UniRule"/>
</dbReference>
<keyword evidence="4 15" id="KW-0227">DNA damage</keyword>
<evidence type="ECO:0000256" key="12">
    <source>
        <dbReference type="ARBA" id="ARBA00023235"/>
    </source>
</evidence>
<dbReference type="RefSeq" id="WP_099382182.1">
    <property type="nucleotide sequence ID" value="NZ_PEBD01000005.1"/>
</dbReference>
<evidence type="ECO:0000256" key="10">
    <source>
        <dbReference type="ARBA" id="ARBA00023125"/>
    </source>
</evidence>
<evidence type="ECO:0000256" key="15">
    <source>
        <dbReference type="HAMAP-Rule" id="MF_01485"/>
    </source>
</evidence>
<dbReference type="EC" id="3.1.11.5" evidence="15"/>
<dbReference type="GO" id="GO:0005829">
    <property type="term" value="C:cytosol"/>
    <property type="evidence" value="ECO:0007669"/>
    <property type="project" value="TreeGrafter"/>
</dbReference>
<evidence type="ECO:0000256" key="11">
    <source>
        <dbReference type="ARBA" id="ARBA00023204"/>
    </source>
</evidence>
<comment type="catalytic activity">
    <reaction evidence="14 15">
        <text>ATP + H2O = ADP + phosphate + H(+)</text>
        <dbReference type="Rhea" id="RHEA:13065"/>
        <dbReference type="ChEBI" id="CHEBI:15377"/>
        <dbReference type="ChEBI" id="CHEBI:15378"/>
        <dbReference type="ChEBI" id="CHEBI:30616"/>
        <dbReference type="ChEBI" id="CHEBI:43474"/>
        <dbReference type="ChEBI" id="CHEBI:456216"/>
        <dbReference type="EC" id="5.6.2.4"/>
    </reaction>
</comment>
<name>A0A2G3PQY4_WILMA</name>
<reference evidence="19 20" key="1">
    <citation type="submission" date="2017-10" db="EMBL/GenBank/DDBJ databases">
        <title>The draft genome sequence of Williamsia sp. BULT 1.1 isolated from the semi-arid grassland soils from South Africa.</title>
        <authorList>
            <person name="Kabwe M.H."/>
            <person name="Govender N."/>
            <person name="Mutseka Lunga P."/>
            <person name="Vikram S."/>
            <person name="Makhalanyane T.P."/>
        </authorList>
    </citation>
    <scope>NUCLEOTIDE SEQUENCE [LARGE SCALE GENOMIC DNA]</scope>
    <source>
        <strain evidence="19 20">BULT 1.1</strain>
    </source>
</reference>
<comment type="catalytic activity">
    <reaction evidence="13 15">
        <text>Couples ATP hydrolysis with the unwinding of duplex DNA by translocating in the 3'-5' direction.</text>
        <dbReference type="EC" id="5.6.2.4"/>
    </reaction>
</comment>
<keyword evidence="11 15" id="KW-0234">DNA repair</keyword>
<dbReference type="EMBL" id="PEBD01000005">
    <property type="protein sequence ID" value="PHV67492.1"/>
    <property type="molecule type" value="Genomic_DNA"/>
</dbReference>
<dbReference type="Gene3D" id="1.10.486.10">
    <property type="entry name" value="PCRA, domain 4"/>
    <property type="match status" value="1"/>
</dbReference>
<dbReference type="InterPro" id="IPR027417">
    <property type="entry name" value="P-loop_NTPase"/>
</dbReference>
<dbReference type="InterPro" id="IPR000212">
    <property type="entry name" value="DNA_helicase_UvrD/REP"/>
</dbReference>
<dbReference type="InterPro" id="IPR011604">
    <property type="entry name" value="PDDEXK-like_dom_sf"/>
</dbReference>
<keyword evidence="1 15" id="KW-0540">Nuclease</keyword>
<feature type="binding site" evidence="16">
    <location>
        <begin position="26"/>
        <end position="33"/>
    </location>
    <ligand>
        <name>ATP</name>
        <dbReference type="ChEBI" id="CHEBI:30616"/>
    </ligand>
</feature>
<dbReference type="Pfam" id="PF13361">
    <property type="entry name" value="UvrD_C"/>
    <property type="match status" value="1"/>
</dbReference>
<evidence type="ECO:0000256" key="9">
    <source>
        <dbReference type="ARBA" id="ARBA00022842"/>
    </source>
</evidence>
<comment type="caution">
    <text evidence="19">The sequence shown here is derived from an EMBL/GenBank/DDBJ whole genome shotgun (WGS) entry which is preliminary data.</text>
</comment>
<comment type="catalytic activity">
    <reaction evidence="15">
        <text>Exonucleolytic cleavage (in the presence of ATP) in either 5'- to 3'- or 3'- to 5'-direction to yield 5'-phosphooligonucleotides.</text>
        <dbReference type="EC" id="3.1.11.5"/>
    </reaction>
</comment>
<feature type="domain" description="UvrD-like helicase ATP-binding" evidence="17">
    <location>
        <begin position="5"/>
        <end position="333"/>
    </location>
</feature>
<evidence type="ECO:0000256" key="16">
    <source>
        <dbReference type="PROSITE-ProRule" id="PRU00560"/>
    </source>
</evidence>
<dbReference type="InterPro" id="IPR014017">
    <property type="entry name" value="DNA_helicase_UvrD-like_C"/>
</dbReference>
<feature type="region of interest" description="DNA-binding and helicase activity, interacts with RecC" evidence="15">
    <location>
        <begin position="1"/>
        <end position="765"/>
    </location>
</feature>
<protein>
    <recommendedName>
        <fullName evidence="15">RecBCD enzyme subunit RecB</fullName>
        <ecNumber evidence="15">3.1.11.5</ecNumber>
        <ecNumber evidence="15">5.6.2.4</ecNumber>
    </recommendedName>
    <alternativeName>
        <fullName evidence="15">DNA 3'-5' helicase subunit RecB</fullName>
    </alternativeName>
    <alternativeName>
        <fullName evidence="15">Exonuclease V subunit RecB</fullName>
        <shortName evidence="15">ExoV subunit RecB</shortName>
    </alternativeName>
    <alternativeName>
        <fullName evidence="15">Helicase/nuclease RecBCD subunit RecB</fullName>
    </alternativeName>
</protein>
<dbReference type="PROSITE" id="PS51198">
    <property type="entry name" value="UVRD_HELICASE_ATP_BIND"/>
    <property type="match status" value="1"/>
</dbReference>
<comment type="function">
    <text evidence="15">A helicase/nuclease that prepares dsDNA breaks (DSB) for recombinational DNA repair. Binds to DSBs and unwinds DNA via a highly rapid and processive ATP-dependent bidirectional helicase activity. Unwinds dsDNA until it encounters a Chi (crossover hotspot instigator) sequence from the 3' direction. Cuts ssDNA a few nucleotides 3' to the Chi site. The properties and activities of the enzyme are changed at Chi. The Chi-altered holoenzyme produces a long 3'-ssDNA overhang and facilitates RecA-binding to the ssDNA for homologous DNA recombination and repair. Holoenzyme degrades any linearized DNA that is unable to undergo homologous recombination. In the holoenzyme this subunit contributes ATPase, 3'-5' helicase, exonuclease activity and loads RecA onto ssDNA.</text>
</comment>
<comment type="miscellaneous">
    <text evidence="15">In the RecBCD complex, RecB has a slow 3'-5' helicase, an exonuclease activity and loads RecA onto ssDNA, RecD has a fast 5'-3' helicase activity, while RecC stimulates the ATPase and processivity of the RecB helicase and contributes to recognition of the Chi site.</text>
</comment>
<feature type="binding site" evidence="15">
    <location>
        <position position="981"/>
    </location>
    <ligand>
        <name>Mg(2+)</name>
        <dbReference type="ChEBI" id="CHEBI:18420"/>
    </ligand>
</feature>
<evidence type="ECO:0000256" key="5">
    <source>
        <dbReference type="ARBA" id="ARBA00022801"/>
    </source>
</evidence>
<dbReference type="GO" id="GO:0016887">
    <property type="term" value="F:ATP hydrolysis activity"/>
    <property type="evidence" value="ECO:0007669"/>
    <property type="project" value="RHEA"/>
</dbReference>
<keyword evidence="8 15" id="KW-0067">ATP-binding</keyword>
<comment type="domain">
    <text evidence="15">The N-terminal DNA-binding domain is a ssDNA-dependent ATPase and has ATP-dependent 3'-5' helicase function. This domain interacts with RecC.</text>
</comment>
<dbReference type="Proteomes" id="UP000225108">
    <property type="component" value="Unassembled WGS sequence"/>
</dbReference>
<dbReference type="Gene3D" id="3.90.320.10">
    <property type="match status" value="1"/>
</dbReference>
<feature type="domain" description="UvrD-like helicase C-terminal" evidence="18">
    <location>
        <begin position="355"/>
        <end position="625"/>
    </location>
</feature>
<keyword evidence="12 15" id="KW-0413">Isomerase</keyword>
<keyword evidence="6 15" id="KW-0347">Helicase</keyword>
<dbReference type="EC" id="5.6.2.4" evidence="15"/>
<dbReference type="AlphaFoldDB" id="A0A2G3PQY4"/>
<evidence type="ECO:0000256" key="6">
    <source>
        <dbReference type="ARBA" id="ARBA00022806"/>
    </source>
</evidence>
<evidence type="ECO:0000256" key="3">
    <source>
        <dbReference type="ARBA" id="ARBA00022741"/>
    </source>
</evidence>
<feature type="binding site" evidence="15">
    <location>
        <position position="857"/>
    </location>
    <ligand>
        <name>Mg(2+)</name>
        <dbReference type="ChEBI" id="CHEBI:18420"/>
    </ligand>
</feature>
<sequence length="1099" mass="119611">MTQSSLSPVTFDITGPLPGGTTVLEASAGTGKTYAIVGLAARYVASGVPLSELLLVTFSRFATAELRERTRLRLADLARALADPQRAVQSDDPLVAMLARGSGEDVAVRRERLTAALSDFDAATIATTHTFCSRMLDGLGLAGDFENDITLVEDVGDLITEVTDDLYLRRFSGTDAVPFSLRDAHGFSRAAVFGRQARLGPDAEPGADEYMRVEFATQVRKEVERRKRLTNVRDYDDLQMLLRDTLADPAHGPAACRRIRSRFRVVLVDEFQDTDPVQWEIFRLAFHGHTTLVLVGDPKQSIYAFRGAEVFSYLDAVHAADNHQALPTNWRSDAGLIEALDRIYAGAALGSPDIVVHQVTANNNASRLPGLVPLRLRHLNRKGHGPLNKSGFPVLDRVRRAVADDVAADLTDLLNSGTDHVTGGKTRPVEPGDVAVLVRNHKHLSMIQGALDAAGIPSVLAGGTSVYSTQGALDWLWLLQAMEQPSRTARIRLAALTPLLGWTATELDAGGDELTADISAMIRELVAVYQDAGFAAVYEHLSGRRDIAGRLLGITGGERRLTDLTHVAQLCNRAVVEQGLGLTALVRRLAELIKDPVAGNQGEQSRRLDSDAAAVQLLTVHRSKGLEFPIVYVPYGWDAARHPNPATLLLHNDSGERILDVGGKDAPGYRARRDTAAAEEDGEELRLLYVALTRAASAVVLWWAPATATRSSPLHRLLFSRDKTSPEPRPVVPDDARVARFFTEWGEAAGGVVTVQPATFAPMGSPRWQQPKPSAGDLGSASFTRVIDRSWRRTSYSALVAGTHQPGVASEPEVTDKTDEQTVEPLAEATTEGPAELKHVSLMNSLPFGAAFGTLVHEVLETVDTDVTDLADEVRRRCVEAALARMAEVDIDVLAEALTAVMHTPLGADRELTLARIPSKDRLSELTFEFPLGSQTDPTLRDISDLMAEHLSPDDLLADYPALLRRVPAPPLRGFLTGSIDAVLRIPCDRFVVVDYKTNRTARGDLTCLDYTPESMAREMMHSHYPLQALLYSVALHRYLRWRLPGYDPSVHLGGVQYHFVRAMIGPQTPSGCGVFEWRPSATLIAAVSDLIAGRTVTV</sequence>
<dbReference type="SUPFAM" id="SSF52540">
    <property type="entry name" value="P-loop containing nucleoside triphosphate hydrolases"/>
    <property type="match status" value="1"/>
</dbReference>
<dbReference type="PANTHER" id="PTHR11070:SF23">
    <property type="entry name" value="RECBCD ENZYME SUBUNIT RECB"/>
    <property type="match status" value="1"/>
</dbReference>
<dbReference type="GO" id="GO:0000724">
    <property type="term" value="P:double-strand break repair via homologous recombination"/>
    <property type="evidence" value="ECO:0007669"/>
    <property type="project" value="UniProtKB-UniRule"/>
</dbReference>
<accession>A0A2G3PQY4</accession>
<comment type="cofactor">
    <cofactor evidence="15">
        <name>Mg(2+)</name>
        <dbReference type="ChEBI" id="CHEBI:18420"/>
    </cofactor>
    <text evidence="15">Binds 1 Mg(2+) ion per subunit.</text>
</comment>
<evidence type="ECO:0000313" key="20">
    <source>
        <dbReference type="Proteomes" id="UP000225108"/>
    </source>
</evidence>
<dbReference type="InterPro" id="IPR014016">
    <property type="entry name" value="UvrD-like_ATP-bd"/>
</dbReference>
<keyword evidence="9 15" id="KW-0460">Magnesium</keyword>
<evidence type="ECO:0000256" key="8">
    <source>
        <dbReference type="ARBA" id="ARBA00022840"/>
    </source>
</evidence>
<dbReference type="Gene3D" id="3.40.50.300">
    <property type="entry name" value="P-loop containing nucleotide triphosphate hydrolases"/>
    <property type="match status" value="3"/>
</dbReference>
<evidence type="ECO:0000256" key="2">
    <source>
        <dbReference type="ARBA" id="ARBA00022723"/>
    </source>
</evidence>
<keyword evidence="10 15" id="KW-0238">DNA-binding</keyword>
<feature type="active site" description="For nuclease activity" evidence="15">
    <location>
        <position position="995"/>
    </location>
</feature>
<dbReference type="Pfam" id="PF12705">
    <property type="entry name" value="PDDEXK_1"/>
    <property type="match status" value="1"/>
</dbReference>
<gene>
    <name evidence="15" type="primary">recB</name>
    <name evidence="19" type="ORF">CSW57_07270</name>
</gene>
<keyword evidence="5 15" id="KW-0378">Hydrolase</keyword>
<comment type="similarity">
    <text evidence="15">Belongs to the helicase family. UvrD subfamily.</text>
</comment>
<dbReference type="GO" id="GO:0008854">
    <property type="term" value="F:exodeoxyribonuclease V activity"/>
    <property type="evidence" value="ECO:0007669"/>
    <property type="project" value="UniProtKB-EC"/>
</dbReference>
<dbReference type="Gene3D" id="1.10.3170.10">
    <property type="entry name" value="Recbcd, chain B, domain 2"/>
    <property type="match status" value="1"/>
</dbReference>
<dbReference type="InterPro" id="IPR038726">
    <property type="entry name" value="PDDEXK_AddAB-type"/>
</dbReference>
<feature type="region of interest" description="Nuclease activity, interacts with RecD and RecA" evidence="15">
    <location>
        <begin position="790"/>
        <end position="1099"/>
    </location>
</feature>
<evidence type="ECO:0000256" key="13">
    <source>
        <dbReference type="ARBA" id="ARBA00034617"/>
    </source>
</evidence>
<organism evidence="19 20">
    <name type="scientific">Williamsia marianensis</name>
    <dbReference type="NCBI Taxonomy" id="85044"/>
    <lineage>
        <taxon>Bacteria</taxon>
        <taxon>Bacillati</taxon>
        <taxon>Actinomycetota</taxon>
        <taxon>Actinomycetes</taxon>
        <taxon>Mycobacteriales</taxon>
        <taxon>Nocardiaceae</taxon>
        <taxon>Williamsia</taxon>
    </lineage>
</organism>
<keyword evidence="7 15" id="KW-0269">Exonuclease</keyword>
<dbReference type="GO" id="GO:0043138">
    <property type="term" value="F:3'-5' DNA helicase activity"/>
    <property type="evidence" value="ECO:0007669"/>
    <property type="project" value="UniProtKB-UniRule"/>
</dbReference>
<keyword evidence="3 15" id="KW-0547">Nucleotide-binding</keyword>
<evidence type="ECO:0000256" key="7">
    <source>
        <dbReference type="ARBA" id="ARBA00022839"/>
    </source>
</evidence>
<comment type="subunit">
    <text evidence="15">Heterotrimer of RecB, RecC and RecD. All subunits contribute to DNA-binding. Interacts with RecA.</text>
</comment>
<dbReference type="Pfam" id="PF00580">
    <property type="entry name" value="UvrD-helicase"/>
    <property type="match status" value="1"/>
</dbReference>
<dbReference type="InterPro" id="IPR004586">
    <property type="entry name" value="RecB"/>
</dbReference>
<evidence type="ECO:0000256" key="1">
    <source>
        <dbReference type="ARBA" id="ARBA00022722"/>
    </source>
</evidence>
<dbReference type="GO" id="GO:0009338">
    <property type="term" value="C:exodeoxyribonuclease V complex"/>
    <property type="evidence" value="ECO:0007669"/>
    <property type="project" value="TreeGrafter"/>
</dbReference>
<dbReference type="CDD" id="cd22352">
    <property type="entry name" value="RecB_C-like"/>
    <property type="match status" value="1"/>
</dbReference>
<proteinExistence type="inferred from homology"/>
<keyword evidence="2 15" id="KW-0479">Metal-binding</keyword>
<dbReference type="SUPFAM" id="SSF52980">
    <property type="entry name" value="Restriction endonuclease-like"/>
    <property type="match status" value="1"/>
</dbReference>
<evidence type="ECO:0000259" key="17">
    <source>
        <dbReference type="PROSITE" id="PS51198"/>
    </source>
</evidence>
<dbReference type="HAMAP" id="MF_01485">
    <property type="entry name" value="RecB"/>
    <property type="match status" value="1"/>
</dbReference>
<dbReference type="PANTHER" id="PTHR11070">
    <property type="entry name" value="UVRD / RECB / PCRA DNA HELICASE FAMILY MEMBER"/>
    <property type="match status" value="1"/>
</dbReference>
<comment type="domain">
    <text evidence="15">The C-terminal domain has nuclease activity and interacts with RecD. It interacts with RecA, facilitating its loading onto ssDNA.</text>
</comment>
<evidence type="ECO:0000256" key="14">
    <source>
        <dbReference type="ARBA" id="ARBA00048988"/>
    </source>
</evidence>
<dbReference type="GO" id="GO:0000287">
    <property type="term" value="F:magnesium ion binding"/>
    <property type="evidence" value="ECO:0007669"/>
    <property type="project" value="UniProtKB-UniRule"/>
</dbReference>
<dbReference type="GO" id="GO:0005524">
    <property type="term" value="F:ATP binding"/>
    <property type="evidence" value="ECO:0007669"/>
    <property type="project" value="UniProtKB-UniRule"/>
</dbReference>
<evidence type="ECO:0000259" key="18">
    <source>
        <dbReference type="PROSITE" id="PS51217"/>
    </source>
</evidence>